<proteinExistence type="predicted"/>
<evidence type="ECO:0000313" key="3">
    <source>
        <dbReference type="EMBL" id="HIU99607.1"/>
    </source>
</evidence>
<feature type="transmembrane region" description="Helical" evidence="1">
    <location>
        <begin position="20"/>
        <end position="40"/>
    </location>
</feature>
<dbReference type="InterPro" id="IPR044060">
    <property type="entry name" value="Bacterial_rp_domain"/>
</dbReference>
<keyword evidence="1" id="KW-0812">Transmembrane</keyword>
<organism evidence="3 4">
    <name type="scientific">Candidatus Stercoripulliclostridium merdipullorum</name>
    <dbReference type="NCBI Taxonomy" id="2840952"/>
    <lineage>
        <taxon>Bacteria</taxon>
        <taxon>Bacillati</taxon>
        <taxon>Bacillota</taxon>
        <taxon>Clostridia</taxon>
        <taxon>Eubacteriales</taxon>
        <taxon>Candidatus Stercoripulliclostridium</taxon>
    </lineage>
</organism>
<dbReference type="Pfam" id="PF18998">
    <property type="entry name" value="Flg_new_2"/>
    <property type="match status" value="1"/>
</dbReference>
<comment type="caution">
    <text evidence="3">The sequence shown here is derived from an EMBL/GenBank/DDBJ whole genome shotgun (WGS) entry which is preliminary data.</text>
</comment>
<keyword evidence="1" id="KW-1133">Transmembrane helix</keyword>
<sequence>MAQNKPKIIFSGKTNGRIWISLLIVAIVAVILAVSAVFALPKIAPYERTTAPSVTAIVVDEGGLISKDADLTQVFVTVRYSDGTSKEVALSEMIVSGLDTTEIGTLENVVISYGGFTQSVRYEVVPTTLTLEYVANVGGRVEGDTLQTVTAGGTATTVKAVPDEGYQFAGWSDGLMNPVRTDSKVSRSEKLVAVFEKQRHTVVFFYPDGTTAREELVIHGESAKKVPLPTERKMLLYGYKFVGWSESYDNITADTLIEPIYEKNATDIDFAMTKDIEGYDLGKATVNAYYENDLEAQIVVEANPERIFVGWRILNKDGVWESLTPEGNTNRQIQIADGAYTGFSTSRIGTTHQYVLSFTPEGEYDMLSVRADFVYAESTVTMYSMGVKVNEIILPYGTPIGEVFDVENSDLTLRGYRFGGWYRSDVVGEDGAPVKVTNDDIFTAPASLNALWEKQVYRVVFLNGENENDAFAALPGYDAGEGGVVLYGYYQDLLSAAFKEYQGMVTGQFPSVIPTKTDYSFQGWYVAEGGIPGDTIVDSTFKFADDTVYVLPKFAVNQQTVTVDIQGSGALYYDDPVKGEVPVTGVFRMDADRSYEFVVRAAAGYDIVSVTTATFVDGQQQGQSTVTDQGAVYRFSVDSPVRVDYRLAIRFSPTVYEISVTNGIEGASGIVSYQATGSAEIITTDAVNIAGIAVNDEAGKRIEIKAKQGYYINRITLDMNGQKSEIVPSADIYVIVLDRVKSNVTIVISYAEYHFEIDLPEAAESGTIEPMQPDSDYLLSAKPSFRVAAKEGYYIKALTVNGVTLNPYTSVGSSAALSAEDLTFGLIVSDIFVNGIEWAGEGADARITSYVMTFDGVDDNKKIGVEFGELYYTVTVRADGVGNVALSRSTVLYGDDYTVTAETDNNYYVYNMIVNDVENIFGEPFASYRTETVNNVTEDQVVSVRFLRRSYPVTFTLPSGTTVIFHKDTGDETVTASHTFAVDAGSNASFTVKAPEGYEITRVSVDGKDEVLSYQATTHSLTFNGISAGKEVVVECARSSFSVNVYLANGSGCSVENETALKNINYGETASFIVNAPDASKTLDKANISISGSYDSYAVRDVTTGSWEISVVGVRSTIEVILPFLDGDDGSDLPVKTVTLVNNGGQGTLRAVNAEGTDVTEIGEGGTLTYLVEGLQEGYELRYLLVNGVKHTLSVQADGSYRFDDENIATNRVVEAVYGLKTFTLTLLIAEGGQGSFTADYYPTFTYGQQIVLRMIPAAGYQLISLSMIGEDGLPVQVPHEDLGDGSYSYTIAPGIAVEDLAFSVSFGLISYEVAVSAEGNGTIGDAFRDPQEVAYGSTVNIDLAAEPGYYISSILVNGVTVNPASLDPRELDRETQEIIGGTLGLTVTTDYRIVVTFSPILYRVTIADTVNGSTKVYTEGTTPSDGSDMRLEAGSNLTINMVADQGYHIAGIEINGNIIEGWEIDPDKANNNVNVTYTLNDVRQNVTIRVTYEINYYEIRVEEVNESVNFKRTDNTPSLFGTVGIYGAEAVNGIFTGIRNGTDVRFIVSPVRTKGYYIYSFTITYTDPSDSSGGKTVVDVLREGGISAEGGQYVFSNVCFDIEQVRVVFRRELYSFETEFTSDAQGTTYPCSGTISTTFSNPAQPDAPIETVEGKYEFGTAFNVLADPGQGYDRTAFYVNGEDRNNALRLNRYQGTVGADLFISARYTIASYSVELGSTGNGAYAIYDGGNLDVLIWEPDNNYPGSGTEILLSSGGKVKVYPDRIEATYNTSLYLRYEPDSGRGYYLATLQLNGTAYTIESPDSVTWVPITVTESLRAVSLFAIHNYSVTFEGVDGGYVKATPDRVTWNGSSEIVMTINQGYNFLRVFVNETYNEAMTNAFKAAGRVTLNNITENKVLRFEFERKPYDVTFAAGFDASFEIPSGTFVSDTGIVFNEGTSAELSFSSASDKGTENDWTVDRIVRGGRFGDVAKLYFRPVNGYDVARIEIYMFDLRGNRITLVDSVNQLTKFDPLNSYYSYSIYQVTGAIQVNVQYAIKTYDVTVNIVGNGQLNGSSRFTVEHHQPIEFNLIANYGYHLDAFTINGKSVYTAYVRELQEGRAFYRYSTSYGETVLRVDDALVNGRSQIYVDALFTANQFDAVISIKGYDGKGNPVENTMQALLEGNRVVFGTTSVIRQLMTEGYQITSILMRNFDVAIDPSPAGGVTIQAYNSDYYRLSDRLEFRLEDNGIMDMLDYHAASASQKTLYIYYETAIKMLASSAESHLFESGLSPNQVPTVGGQPAFALTCEYGSEAINGLYEYGTRATFRLQITPAAMEIYQFAGFQEKINGQWTYVRSGENGITLTGEDTMTYVIRGDREFRAVVFRLYTVEVRVHPEYKYTGGSYNSSVFNMQYSLYAKIVAGLRYPDDQKPDISGNYVQLTDLDNNDRNGTFIYKIQSGAYLMLSGSDTISTNPSGSVAYYTVLDDGMGGEIVQRDDTLVSGYTVSSDVLVKAYYNNDVYISVTTETEGSEVVNEGGSVKYFVQDAAVNLAANSLKLKANQPVRIEITPNANYRFDLFAEREYLPEPDANGNKQYLDIWRTIGLDDDVYKIVTETDSATGRITKVTVTFTAEENAIIKIRFWKQINVISRVDLITDELDAMLESGIYTELQKQELIERLTPKFKTETGMISPDGLYDYGDQLYYELPERVYSDNWEITYQFVGYIVNGVNSFRGLSLSYPTSYAAEYVLSEFDEQTNPSGVFFTLTENGYVTEVVACYVPVYNVIIENISGITDENGDYTEYFDTGRLEYSVIAYNDMLPQYYTVGDYVRAKTGSDNTDKTFQMMGKINDVRESGNDLNSPTSPYNTWNDNMLTVEWESANSAIGQNYRFLRWEYYTYAQTETGDWAFGWQTIPYGDPTQQKYTFPLSAVFGLSYLAGLGETSGYYSESTIYDGSGNPAGSRMIPAVRIRPVFQRIERVTITRETYYNSTEAPDADHVNDNPAVIQQTNSISGSFEYGNTVLLLPNTRTGYRFVGWFFGEENIADILNDCETLPESEWTDLHRQLYRDCSIDSRGQMTLILNTSYEVTARFVKEWDITIRVVNTSGTGTLISQSAPYLAYYGAFDNQYMGGNENPGDFTVYNRDIRSITLTLTAGTYIRFGLTMIGAVAANAMIDPRYDNYDGTFVTSDAGTVQLTSSDGSGDRLYAGGNLMLDPDVLSLNDIQESYNKVLYEIVANGQKVVEIRYSTKAVLNIEDVYYGSQIKVSDALRDALGWQSDLIKDGSTLDYSTTDASGNVVTTPDGKIRIENIPVSDSATLSGNFGVRLNGMLSTKIYDMPVGINFSGQGMTQKEQTISMFGGADSVTSENMPFAYGGSPQAGDGTEANPYLIQTETQLNYIDVMYVANNYTVSGIYFKVLSNNNIEFKLSKSLCSGGSTQQGFDGYFDGSNSYFNNFRQNHSNRVAYAGLFAKIVGGTVKNMIFEGSSMSISGSVSEAAGFLAGYARNAHIENISISNAAQKSISIQGHIGAIVGTASGNTQIHNVSAASLNLYTTSKGRGVGGIVGYGTVSGYASESDAFIRNATVNNISIRAVERAGGIVGWLEGSGKGDGVDNATVSGEIKLDAGDGPLYGGSGALLGGIVGYNGSKIIENSNVTGTISFVARNIASHNVDNWFTTLANYRDLGVGGIVGYNASGTVRNNHLGNGLNLTFTANGAVVGGIVGINEGGSVTDNDTHTTQIYVTHEKNNSNVVGAIVGGMISGTVSSNYTRKPTSEKTEGYTPNNLIEVRTVGQENPGWATDIATSGSPEGGDTSTFSLGGAVGFQRSGTVSRNQIAGNIVVNRRFTTKAFAYSNVGGIVGTSNAAQNISSNTYKGFIYAYIFIYCSGTEKDGANSKYTATGQHAVQYLGSIVGKGGSVGGGNQASGVTVKAAEIAVSYSREFTESKPEGGLWGIGAKYKKDYYNYYKAVSEVWLSGDGGASIQRVTTARIGGFGTGDGQWRSFIAANGWPLYNWPNTSGYYGYDKPMRGIYRIGT</sequence>
<name>A0A9D1NAM3_9FIRM</name>
<reference evidence="3" key="2">
    <citation type="journal article" date="2021" name="PeerJ">
        <title>Extensive microbial diversity within the chicken gut microbiome revealed by metagenomics and culture.</title>
        <authorList>
            <person name="Gilroy R."/>
            <person name="Ravi A."/>
            <person name="Getino M."/>
            <person name="Pursley I."/>
            <person name="Horton D.L."/>
            <person name="Alikhan N.F."/>
            <person name="Baker D."/>
            <person name="Gharbi K."/>
            <person name="Hall N."/>
            <person name="Watson M."/>
            <person name="Adriaenssens E.M."/>
            <person name="Foster-Nyarko E."/>
            <person name="Jarju S."/>
            <person name="Secka A."/>
            <person name="Antonio M."/>
            <person name="Oren A."/>
            <person name="Chaudhuri R.R."/>
            <person name="La Ragione R."/>
            <person name="Hildebrand F."/>
            <person name="Pallen M.J."/>
        </authorList>
    </citation>
    <scope>NUCLEOTIDE SEQUENCE</scope>
    <source>
        <strain evidence="3">23406</strain>
    </source>
</reference>
<keyword evidence="1" id="KW-0472">Membrane</keyword>
<reference evidence="3" key="1">
    <citation type="submission" date="2020-10" db="EMBL/GenBank/DDBJ databases">
        <authorList>
            <person name="Gilroy R."/>
        </authorList>
    </citation>
    <scope>NUCLEOTIDE SEQUENCE</scope>
    <source>
        <strain evidence="3">23406</strain>
    </source>
</reference>
<dbReference type="Proteomes" id="UP000886891">
    <property type="component" value="Unassembled WGS sequence"/>
</dbReference>
<evidence type="ECO:0000259" key="2">
    <source>
        <dbReference type="Pfam" id="PF18998"/>
    </source>
</evidence>
<evidence type="ECO:0000256" key="1">
    <source>
        <dbReference type="SAM" id="Phobius"/>
    </source>
</evidence>
<dbReference type="Gene3D" id="2.60.40.3630">
    <property type="match status" value="1"/>
</dbReference>
<dbReference type="Gene3D" id="2.160.20.110">
    <property type="match status" value="2"/>
</dbReference>
<accession>A0A9D1NAM3</accession>
<evidence type="ECO:0000313" key="4">
    <source>
        <dbReference type="Proteomes" id="UP000886891"/>
    </source>
</evidence>
<dbReference type="EMBL" id="DVOH01000009">
    <property type="protein sequence ID" value="HIU99607.1"/>
    <property type="molecule type" value="Genomic_DNA"/>
</dbReference>
<feature type="domain" description="Bacterial repeat" evidence="2">
    <location>
        <begin position="130"/>
        <end position="197"/>
    </location>
</feature>
<gene>
    <name evidence="3" type="ORF">IAB14_00655</name>
</gene>
<protein>
    <submittedName>
        <fullName evidence="3">InlB B-repeat-containing protein</fullName>
    </submittedName>
</protein>